<feature type="signal peptide" evidence="2">
    <location>
        <begin position="1"/>
        <end position="25"/>
    </location>
</feature>
<dbReference type="Proteomes" id="UP001596527">
    <property type="component" value="Unassembled WGS sequence"/>
</dbReference>
<keyword evidence="4" id="KW-1185">Reference proteome</keyword>
<accession>A0ABW2SP25</accession>
<dbReference type="PROSITE" id="PS51257">
    <property type="entry name" value="PROKAR_LIPOPROTEIN"/>
    <property type="match status" value="1"/>
</dbReference>
<organism evidence="3 4">
    <name type="scientific">Schaalia naturae</name>
    <dbReference type="NCBI Taxonomy" id="635203"/>
    <lineage>
        <taxon>Bacteria</taxon>
        <taxon>Bacillati</taxon>
        <taxon>Actinomycetota</taxon>
        <taxon>Actinomycetes</taxon>
        <taxon>Actinomycetales</taxon>
        <taxon>Actinomycetaceae</taxon>
        <taxon>Schaalia</taxon>
    </lineage>
</organism>
<dbReference type="PANTHER" id="PTHR43649">
    <property type="entry name" value="ARABINOSE-BINDING PROTEIN-RELATED"/>
    <property type="match status" value="1"/>
</dbReference>
<feature type="compositionally biased region" description="Low complexity" evidence="1">
    <location>
        <begin position="31"/>
        <end position="49"/>
    </location>
</feature>
<dbReference type="Gene3D" id="3.40.190.10">
    <property type="entry name" value="Periplasmic binding protein-like II"/>
    <property type="match status" value="1"/>
</dbReference>
<proteinExistence type="predicted"/>
<dbReference type="SUPFAM" id="SSF53850">
    <property type="entry name" value="Periplasmic binding protein-like II"/>
    <property type="match status" value="1"/>
</dbReference>
<feature type="chain" id="PRO_5045654159" evidence="2">
    <location>
        <begin position="26"/>
        <end position="452"/>
    </location>
</feature>
<dbReference type="Pfam" id="PF13416">
    <property type="entry name" value="SBP_bac_8"/>
    <property type="match status" value="1"/>
</dbReference>
<feature type="region of interest" description="Disordered" evidence="1">
    <location>
        <begin position="31"/>
        <end position="50"/>
    </location>
</feature>
<gene>
    <name evidence="3" type="ORF">ACFQWG_11945</name>
</gene>
<sequence>MTSSRTTSRLALVAAMGAIALAATACGPSVAGSASGSDTESGSSASGTDYSGVTPAKEITFWTNHPGGSIDTENAIIKAFTEETGITVDLVTAGANYEEVAQKFQTAQTSGDVGDVVVLSDATWFPAYLAGSITPIDPILKAADADTSTYQETLYNDYLFEGSHYAVPYARSTPIFYYNKDMFKAAGLEDKAPATWDDVKAAAAKLSEANSDVTGFGFPQQDQYPAWTMANLVWGYGGSWSDEWDFSPIADDATVKALAFAQDGVKDGWASVVSGDPATAFSAGTAAMVIGSTGSLTGILDAATFDVGVGELPAGPEASEGIVPTGGAGVAISSKSSPEKQLAAAQFVSYLTNAENTATFSAATGYLPVRTDADMNDVYSETPAFKVAVEQLAKTRSQDFARALLPGGDLAISKAIQQILTTDADPASTLSTLRDDLQGTYDSQLKDQLGGN</sequence>
<dbReference type="InterPro" id="IPR006059">
    <property type="entry name" value="SBP"/>
</dbReference>
<name>A0ABW2SP25_9ACTO</name>
<evidence type="ECO:0000313" key="3">
    <source>
        <dbReference type="EMBL" id="MFC7581907.1"/>
    </source>
</evidence>
<reference evidence="4" key="1">
    <citation type="journal article" date="2019" name="Int. J. Syst. Evol. Microbiol.">
        <title>The Global Catalogue of Microorganisms (GCM) 10K type strain sequencing project: providing services to taxonomists for standard genome sequencing and annotation.</title>
        <authorList>
            <consortium name="The Broad Institute Genomics Platform"/>
            <consortium name="The Broad Institute Genome Sequencing Center for Infectious Disease"/>
            <person name="Wu L."/>
            <person name="Ma J."/>
        </authorList>
    </citation>
    <scope>NUCLEOTIDE SEQUENCE [LARGE SCALE GENOMIC DNA]</scope>
    <source>
        <strain evidence="4">CCUG 56698</strain>
    </source>
</reference>
<dbReference type="InterPro" id="IPR050490">
    <property type="entry name" value="Bact_solute-bd_prot1"/>
</dbReference>
<dbReference type="EMBL" id="JBHTEF010000001">
    <property type="protein sequence ID" value="MFC7581907.1"/>
    <property type="molecule type" value="Genomic_DNA"/>
</dbReference>
<comment type="caution">
    <text evidence="3">The sequence shown here is derived from an EMBL/GenBank/DDBJ whole genome shotgun (WGS) entry which is preliminary data.</text>
</comment>
<dbReference type="PANTHER" id="PTHR43649:SF30">
    <property type="entry name" value="ABC TRANSPORTER SUBSTRATE-BINDING PROTEIN"/>
    <property type="match status" value="1"/>
</dbReference>
<evidence type="ECO:0000313" key="4">
    <source>
        <dbReference type="Proteomes" id="UP001596527"/>
    </source>
</evidence>
<evidence type="ECO:0000256" key="1">
    <source>
        <dbReference type="SAM" id="MobiDB-lite"/>
    </source>
</evidence>
<keyword evidence="2" id="KW-0732">Signal</keyword>
<dbReference type="CDD" id="cd14748">
    <property type="entry name" value="PBP2_UgpB"/>
    <property type="match status" value="1"/>
</dbReference>
<evidence type="ECO:0000256" key="2">
    <source>
        <dbReference type="SAM" id="SignalP"/>
    </source>
</evidence>
<protein>
    <submittedName>
        <fullName evidence="3">ABC transporter substrate-binding protein</fullName>
    </submittedName>
</protein>
<dbReference type="RefSeq" id="WP_380975609.1">
    <property type="nucleotide sequence ID" value="NZ_JBHTEF010000001.1"/>
</dbReference>